<dbReference type="AlphaFoldDB" id="A0A0P7AR72"/>
<dbReference type="PANTHER" id="PTHR28136:SF1">
    <property type="entry name" value="NUCLEUS EXPORT PROTEIN BRL1"/>
    <property type="match status" value="1"/>
</dbReference>
<gene>
    <name evidence="4" type="ORF">AK830_g9875</name>
</gene>
<proteinExistence type="predicted"/>
<name>A0A0P7AR72_9HYPO</name>
<dbReference type="EMBL" id="LKCW01000194">
    <property type="protein sequence ID" value="KPM36686.1"/>
    <property type="molecule type" value="Genomic_DNA"/>
</dbReference>
<feature type="transmembrane region" description="Helical" evidence="2">
    <location>
        <begin position="254"/>
        <end position="275"/>
    </location>
</feature>
<dbReference type="GO" id="GO:0031965">
    <property type="term" value="C:nuclear membrane"/>
    <property type="evidence" value="ECO:0007669"/>
    <property type="project" value="InterPro"/>
</dbReference>
<feature type="compositionally biased region" description="Basic and acidic residues" evidence="1">
    <location>
        <begin position="1"/>
        <end position="20"/>
    </location>
</feature>
<comment type="caution">
    <text evidence="4">The sequence shown here is derived from an EMBL/GenBank/DDBJ whole genome shotgun (WGS) entry which is preliminary data.</text>
</comment>
<evidence type="ECO:0000313" key="5">
    <source>
        <dbReference type="Proteomes" id="UP000050424"/>
    </source>
</evidence>
<dbReference type="InterPro" id="IPR040202">
    <property type="entry name" value="Brl1/Brr6"/>
</dbReference>
<dbReference type="PANTHER" id="PTHR28136">
    <property type="entry name" value="NUCLEUS EXPORT PROTEIN BRR6"/>
    <property type="match status" value="1"/>
</dbReference>
<dbReference type="OrthoDB" id="5961at2759"/>
<keyword evidence="2" id="KW-0472">Membrane</keyword>
<reference evidence="4 5" key="1">
    <citation type="submission" date="2015-09" db="EMBL/GenBank/DDBJ databases">
        <title>Draft genome of a European isolate of the apple canker pathogen Neonectria ditissima.</title>
        <authorList>
            <person name="Gomez-Cortecero A."/>
            <person name="Harrison R.J."/>
            <person name="Armitage A.D."/>
        </authorList>
    </citation>
    <scope>NUCLEOTIDE SEQUENCE [LARGE SCALE GENOMIC DNA]</scope>
    <source>
        <strain evidence="4 5">R09/05</strain>
    </source>
</reference>
<dbReference type="SMART" id="SM01042">
    <property type="entry name" value="Brr6_like_C_C"/>
    <property type="match status" value="1"/>
</dbReference>
<accession>A0A0P7AR72</accession>
<feature type="domain" description="Brl1/Brr6" evidence="3">
    <location>
        <begin position="251"/>
        <end position="383"/>
    </location>
</feature>
<dbReference type="GO" id="GO:0055088">
    <property type="term" value="P:lipid homeostasis"/>
    <property type="evidence" value="ECO:0007669"/>
    <property type="project" value="InterPro"/>
</dbReference>
<evidence type="ECO:0000256" key="1">
    <source>
        <dbReference type="SAM" id="MobiDB-lite"/>
    </source>
</evidence>
<keyword evidence="2" id="KW-1133">Transmembrane helix</keyword>
<feature type="region of interest" description="Disordered" evidence="1">
    <location>
        <begin position="1"/>
        <end position="169"/>
    </location>
</feature>
<keyword evidence="2" id="KW-0812">Transmembrane</keyword>
<protein>
    <recommendedName>
        <fullName evidence="3">Brl1/Brr6 domain-containing protein</fullName>
    </recommendedName>
</protein>
<dbReference type="GO" id="GO:0006998">
    <property type="term" value="P:nuclear envelope organization"/>
    <property type="evidence" value="ECO:0007669"/>
    <property type="project" value="InterPro"/>
</dbReference>
<dbReference type="InterPro" id="IPR018767">
    <property type="entry name" value="Brl1/Brr6_dom"/>
</dbReference>
<evidence type="ECO:0000313" key="4">
    <source>
        <dbReference type="EMBL" id="KPM36686.1"/>
    </source>
</evidence>
<feature type="region of interest" description="Disordered" evidence="1">
    <location>
        <begin position="427"/>
        <end position="475"/>
    </location>
</feature>
<evidence type="ECO:0000256" key="2">
    <source>
        <dbReference type="SAM" id="Phobius"/>
    </source>
</evidence>
<organism evidence="4 5">
    <name type="scientific">Neonectria ditissima</name>
    <dbReference type="NCBI Taxonomy" id="78410"/>
    <lineage>
        <taxon>Eukaryota</taxon>
        <taxon>Fungi</taxon>
        <taxon>Dikarya</taxon>
        <taxon>Ascomycota</taxon>
        <taxon>Pezizomycotina</taxon>
        <taxon>Sordariomycetes</taxon>
        <taxon>Hypocreomycetidae</taxon>
        <taxon>Hypocreales</taxon>
        <taxon>Nectriaceae</taxon>
        <taxon>Neonectria</taxon>
    </lineage>
</organism>
<dbReference type="Pfam" id="PF10104">
    <property type="entry name" value="Brr6_like_C_C"/>
    <property type="match status" value="1"/>
</dbReference>
<feature type="region of interest" description="Disordered" evidence="1">
    <location>
        <begin position="200"/>
        <end position="229"/>
    </location>
</feature>
<feature type="region of interest" description="Disordered" evidence="1">
    <location>
        <begin position="384"/>
        <end position="405"/>
    </location>
</feature>
<dbReference type="STRING" id="78410.A0A0P7AR72"/>
<keyword evidence="5" id="KW-1185">Reference proteome</keyword>
<evidence type="ECO:0000259" key="3">
    <source>
        <dbReference type="SMART" id="SM01042"/>
    </source>
</evidence>
<dbReference type="Proteomes" id="UP000050424">
    <property type="component" value="Unassembled WGS sequence"/>
</dbReference>
<sequence length="475" mass="52851">MDRRTYEGHMEWEYHGHGTGDLDPTSPFTHIAERNPQNGFGSPSKPLSRPNPFANLGTPSRPQPPPPQTSSFTPQLHSRASAPAFRNPAFTTPRKPFDELALSEASGAEDSPALTEASDFPNDTPEADRMGDVVMGGTVTPSKIDKSFRYGKASVPSKKHTSGRGEIRGTRDLSATDLLRKRKRHNLDKDVGSLARYRGQGWEDSDADSDDSIVPRLQSKSRSKKNREPQRGIVGSVFHMLDQHPNAPDNLFRWIQLVVNFFLVSIFVYIGWAIVDTVRSDIHNANEAARMELMSKMAECQNQYTLNECSKKDRPALKMMCDEWYDCIMQNPESIMRVKVTAKQIAEIINEFSEAMNLKAWGFFFAILILCAFANNLTLGKHSGDKVTPAAPSQSAAIHDPSMPPESGPGFMWIPVQTPRMNRHAIMDEGTDTDSSPPKMKPLLAAPYTPSRRSPSKRDRSLSPIKYGRTPSKGP</sequence>
<feature type="transmembrane region" description="Helical" evidence="2">
    <location>
        <begin position="360"/>
        <end position="379"/>
    </location>
</feature>